<name>A0AAW4WYG7_9FIRM</name>
<dbReference type="GO" id="GO:0042558">
    <property type="term" value="P:pteridine-containing compound metabolic process"/>
    <property type="evidence" value="ECO:0007669"/>
    <property type="project" value="InterPro"/>
</dbReference>
<dbReference type="Proteomes" id="UP001199296">
    <property type="component" value="Unassembled WGS sequence"/>
</dbReference>
<dbReference type="InterPro" id="IPR025595">
    <property type="entry name" value="PterinBD-DUF4346"/>
</dbReference>
<dbReference type="Pfam" id="PF20123">
    <property type="entry name" value="DUF6513"/>
    <property type="match status" value="1"/>
</dbReference>
<sequence>MVEKLFITGKLAYPALNNTLKKLDLKYDYQIVKLPITVAALMDSSFICKKLKKYKGDFLESAGKLEIIIPGRSQAEISKLEACFNNKKLKFRQGPDEIMDLPEFLGKKKIKVNLEAEKRKNKILAEINAAALLPISEIVKKAEYYKKSGADIIDLGCVNGREFPHLEKTINILKEKGFTLSIDSFNSEEIKRADKAGIDYLLSINSHNISLINGENSFTPVVIPDPDKDSLKSLFANIEELEKRGCKNYIVDPILDPVNFGFSDSLFRYLKLVKEININQSIMMGVGNLIELSDCDSVGLNFITAALAVELNIDFLLTTEASFKTRGAVKELDLALKIISYAAQNNSLPNNISELLLNLKDRKDLNYSPEEITELAESIKDKNYRILNDGQNINIFNSEEYYKGQNINQLFNSLSDVNEHSHAFYLGKELQKAYTALKLAKNYRQEDELNWGYLNQKFEGENNDN</sequence>
<evidence type="ECO:0000259" key="1">
    <source>
        <dbReference type="PROSITE" id="PS50972"/>
    </source>
</evidence>
<dbReference type="InterPro" id="IPR000489">
    <property type="entry name" value="Pterin-binding_dom"/>
</dbReference>
<protein>
    <submittedName>
        <fullName evidence="2">DUF6513 domain-containing protein</fullName>
    </submittedName>
</protein>
<dbReference type="InterPro" id="IPR011005">
    <property type="entry name" value="Dihydropteroate_synth-like_sf"/>
</dbReference>
<keyword evidence="3" id="KW-1185">Reference proteome</keyword>
<accession>A0AAW4WYG7</accession>
<organism evidence="2 3">
    <name type="scientific">Halanaerobium polyolivorans</name>
    <dbReference type="NCBI Taxonomy" id="2886943"/>
    <lineage>
        <taxon>Bacteria</taxon>
        <taxon>Bacillati</taxon>
        <taxon>Bacillota</taxon>
        <taxon>Clostridia</taxon>
        <taxon>Halanaerobiales</taxon>
        <taxon>Halanaerobiaceae</taxon>
        <taxon>Halanaerobium</taxon>
    </lineage>
</organism>
<evidence type="ECO:0000313" key="3">
    <source>
        <dbReference type="Proteomes" id="UP001199296"/>
    </source>
</evidence>
<gene>
    <name evidence="2" type="ORF">LJ207_02025</name>
</gene>
<dbReference type="AlphaFoldDB" id="A0AAW4WYG7"/>
<dbReference type="RefSeq" id="WP_229343609.1">
    <property type="nucleotide sequence ID" value="NZ_JAJFAT010000002.1"/>
</dbReference>
<dbReference type="EMBL" id="JAJFAT010000002">
    <property type="protein sequence ID" value="MCC3144094.1"/>
    <property type="molecule type" value="Genomic_DNA"/>
</dbReference>
<reference evidence="2 3" key="1">
    <citation type="submission" date="2021-10" db="EMBL/GenBank/DDBJ databases">
        <authorList>
            <person name="Grouzdev D.S."/>
            <person name="Pantiukh K.S."/>
            <person name="Krutkina M.S."/>
        </authorList>
    </citation>
    <scope>NUCLEOTIDE SEQUENCE [LARGE SCALE GENOMIC DNA]</scope>
    <source>
        <strain evidence="2 3">Z-7514</strain>
    </source>
</reference>
<feature type="domain" description="Pterin-binding" evidence="1">
    <location>
        <begin position="102"/>
        <end position="340"/>
    </location>
</feature>
<dbReference type="InterPro" id="IPR045406">
    <property type="entry name" value="DUF6513"/>
</dbReference>
<proteinExistence type="predicted"/>
<dbReference type="PROSITE" id="PS50972">
    <property type="entry name" value="PTERIN_BINDING"/>
    <property type="match status" value="1"/>
</dbReference>
<evidence type="ECO:0000313" key="2">
    <source>
        <dbReference type="EMBL" id="MCC3144094.1"/>
    </source>
</evidence>
<dbReference type="SUPFAM" id="SSF51717">
    <property type="entry name" value="Dihydropteroate synthetase-like"/>
    <property type="match status" value="1"/>
</dbReference>
<comment type="caution">
    <text evidence="2">The sequence shown here is derived from an EMBL/GenBank/DDBJ whole genome shotgun (WGS) entry which is preliminary data.</text>
</comment>
<dbReference type="Pfam" id="PF14251">
    <property type="entry name" value="PterinBD-DUF4346"/>
    <property type="match status" value="1"/>
</dbReference>